<gene>
    <name evidence="5" type="ORF">CXG81DRAFT_21384</name>
</gene>
<dbReference type="AlphaFoldDB" id="A0A4P9X099"/>
<dbReference type="SUPFAM" id="SSF55658">
    <property type="entry name" value="L9 N-domain-like"/>
    <property type="match status" value="1"/>
</dbReference>
<dbReference type="Proteomes" id="UP000274922">
    <property type="component" value="Unassembled WGS sequence"/>
</dbReference>
<dbReference type="GO" id="GO:0003735">
    <property type="term" value="F:structural constituent of ribosome"/>
    <property type="evidence" value="ECO:0007669"/>
    <property type="project" value="InterPro"/>
</dbReference>
<dbReference type="Pfam" id="PF01281">
    <property type="entry name" value="Ribosomal_L9_N"/>
    <property type="match status" value="1"/>
</dbReference>
<keyword evidence="6" id="KW-1185">Reference proteome</keyword>
<evidence type="ECO:0000256" key="1">
    <source>
        <dbReference type="ARBA" id="ARBA00010605"/>
    </source>
</evidence>
<evidence type="ECO:0000313" key="6">
    <source>
        <dbReference type="Proteomes" id="UP000274922"/>
    </source>
</evidence>
<dbReference type="InterPro" id="IPR036935">
    <property type="entry name" value="Ribosomal_bL9_N_sf"/>
</dbReference>
<protein>
    <recommendedName>
        <fullName evidence="4">Ribosomal protein L9 domain-containing protein</fullName>
    </recommendedName>
</protein>
<feature type="domain" description="Ribosomal protein L9" evidence="4">
    <location>
        <begin position="52"/>
        <end position="90"/>
    </location>
</feature>
<comment type="similarity">
    <text evidence="1">Belongs to the bacterial ribosomal protein bL9 family.</text>
</comment>
<dbReference type="PANTHER" id="PTHR21368">
    <property type="entry name" value="50S RIBOSOMAL PROTEIN L9"/>
    <property type="match status" value="1"/>
</dbReference>
<dbReference type="InterPro" id="IPR000244">
    <property type="entry name" value="Ribosomal_bL9"/>
</dbReference>
<organism evidence="5 6">
    <name type="scientific">Caulochytrium protostelioides</name>
    <dbReference type="NCBI Taxonomy" id="1555241"/>
    <lineage>
        <taxon>Eukaryota</taxon>
        <taxon>Fungi</taxon>
        <taxon>Fungi incertae sedis</taxon>
        <taxon>Chytridiomycota</taxon>
        <taxon>Chytridiomycota incertae sedis</taxon>
        <taxon>Chytridiomycetes</taxon>
        <taxon>Caulochytriales</taxon>
        <taxon>Caulochytriaceae</taxon>
        <taxon>Caulochytrium</taxon>
    </lineage>
</organism>
<evidence type="ECO:0000256" key="3">
    <source>
        <dbReference type="ARBA" id="ARBA00023274"/>
    </source>
</evidence>
<keyword evidence="2" id="KW-0689">Ribosomal protein</keyword>
<sequence>MNRLPMSASRLMAASRPMMARPSGWQHVDAAPLAAHHRHTQVRTKFIKAGIELYLVEDVAHLGARGDIIRVPVDYARNYLVPFKKACYVPRAQHHAVLPDGWAPSVPQMDEAIETILPAFSVADLGAFAGAPDQAAVDAERGGLDAMAPPVKARIQQQYGFLQTLAKTPIAMLRIPTADESKRFYGSVGPDDIADLLTNRGLSDATGLVFHLRKNAEADAVPMKLTREFGTYAVDVAFAEIDPDQTAASFELRLVSQIQDADPLA</sequence>
<dbReference type="GO" id="GO:0006412">
    <property type="term" value="P:translation"/>
    <property type="evidence" value="ECO:0007669"/>
    <property type="project" value="InterPro"/>
</dbReference>
<dbReference type="InterPro" id="IPR009027">
    <property type="entry name" value="Ribosomal_bL9/RNase_H1_N"/>
</dbReference>
<evidence type="ECO:0000313" key="5">
    <source>
        <dbReference type="EMBL" id="RKO98372.1"/>
    </source>
</evidence>
<reference evidence="6" key="1">
    <citation type="journal article" date="2018" name="Nat. Microbiol.">
        <title>Leveraging single-cell genomics to expand the fungal tree of life.</title>
        <authorList>
            <person name="Ahrendt S.R."/>
            <person name="Quandt C.A."/>
            <person name="Ciobanu D."/>
            <person name="Clum A."/>
            <person name="Salamov A."/>
            <person name="Andreopoulos B."/>
            <person name="Cheng J.F."/>
            <person name="Woyke T."/>
            <person name="Pelin A."/>
            <person name="Henrissat B."/>
            <person name="Reynolds N.K."/>
            <person name="Benny G.L."/>
            <person name="Smith M.E."/>
            <person name="James T.Y."/>
            <person name="Grigoriev I.V."/>
        </authorList>
    </citation>
    <scope>NUCLEOTIDE SEQUENCE [LARGE SCALE GENOMIC DNA]</scope>
    <source>
        <strain evidence="6">ATCC 52028</strain>
    </source>
</reference>
<name>A0A4P9X099_9FUNG</name>
<dbReference type="GO" id="GO:1990904">
    <property type="term" value="C:ribonucleoprotein complex"/>
    <property type="evidence" value="ECO:0007669"/>
    <property type="project" value="UniProtKB-KW"/>
</dbReference>
<dbReference type="OrthoDB" id="5555409at2759"/>
<dbReference type="InterPro" id="IPR020070">
    <property type="entry name" value="Ribosomal_bL9_N"/>
</dbReference>
<evidence type="ECO:0000256" key="2">
    <source>
        <dbReference type="ARBA" id="ARBA00022980"/>
    </source>
</evidence>
<dbReference type="Gene3D" id="3.40.5.10">
    <property type="entry name" value="Ribosomal protein L9, N-terminal domain"/>
    <property type="match status" value="1"/>
</dbReference>
<accession>A0A4P9X099</accession>
<evidence type="ECO:0000259" key="4">
    <source>
        <dbReference type="Pfam" id="PF01281"/>
    </source>
</evidence>
<dbReference type="GO" id="GO:0005840">
    <property type="term" value="C:ribosome"/>
    <property type="evidence" value="ECO:0007669"/>
    <property type="project" value="UniProtKB-KW"/>
</dbReference>
<dbReference type="EMBL" id="ML014464">
    <property type="protein sequence ID" value="RKO98372.1"/>
    <property type="molecule type" value="Genomic_DNA"/>
</dbReference>
<keyword evidence="3" id="KW-0687">Ribonucleoprotein</keyword>
<proteinExistence type="inferred from homology"/>